<dbReference type="STRING" id="1095630.A0A2J6TVK1"/>
<dbReference type="EMBL" id="KZ613740">
    <property type="protein sequence ID" value="PMD67050.1"/>
    <property type="molecule type" value="Genomic_DNA"/>
</dbReference>
<keyword evidence="3" id="KW-1185">Reference proteome</keyword>
<dbReference type="PANTHER" id="PTHR33112">
    <property type="entry name" value="DOMAIN PROTEIN, PUTATIVE-RELATED"/>
    <property type="match status" value="1"/>
</dbReference>
<dbReference type="PANTHER" id="PTHR33112:SF16">
    <property type="entry name" value="HETEROKARYON INCOMPATIBILITY DOMAIN-CONTAINING PROTEIN"/>
    <property type="match status" value="1"/>
</dbReference>
<dbReference type="OrthoDB" id="47007at2759"/>
<gene>
    <name evidence="2" type="ORF">K444DRAFT_516081</name>
</gene>
<evidence type="ECO:0000259" key="1">
    <source>
        <dbReference type="Pfam" id="PF06985"/>
    </source>
</evidence>
<dbReference type="InterPro" id="IPR010730">
    <property type="entry name" value="HET"/>
</dbReference>
<dbReference type="InParanoid" id="A0A2J6TVK1"/>
<dbReference type="GeneID" id="36581731"/>
<proteinExistence type="predicted"/>
<evidence type="ECO:0000313" key="3">
    <source>
        <dbReference type="Proteomes" id="UP000235371"/>
    </source>
</evidence>
<protein>
    <submittedName>
        <fullName evidence="2">HET-domain-containing protein</fullName>
    </submittedName>
</protein>
<sequence length="738" mass="82411">MRISTAVPFEQLRSLLASPATTSPVTKAQDLIQILPPSKVCTVCLNFDPYLASKKGDSDQHKPWAETEYRIPAGTPVGKITIEKSKYLIDAVKGGCFYCSMVQSAVGAVCPGWEKEGSYIHIFLALNLPVVVRLEFGVISTLPIGREAAEGLFRVELPVDHDLNFVITVGSASDTSKSAVDVEIYRPRLAADQSTIGDIALSAVVPYLGFAEDIPRRVGDKRCLTFIQGQLSRCLNEHNCWARKSLPFLPDRVIWIEANNPSRIQLIEPKSVRAIYLALSYCWGSVNSDTYLTDASTYEARKAGMRLDDLPPLFQDIIECARALGIEYIWIDRLCIIQQDDDDFNKQAPKMGEIYGNATVTIAAASASSEMDRILVERDRKWSPFDISMTVNGIGALKLQCRRRSHPLGKEDTGGDYGKVSTRAWIWQERLLAERTMFFTPSALKFECHCHSVWEGFDQGVTGHSWSAQLEIISHSSWTSLVEEFTRRDITRPSDRLPAMDSVMKRIQKSTGWTPLWGLWEDMLVESLGWEAQLPERHGMHSCRMNPGHYAPTWSWASVDGPISYISTKPSNVSSQIDPFTYDLDCRKVKATPPGSITVASYLVPIELNVIVERNEPSEGNSIEHEEFTYDYVVKGSNRVGPEDATLKPDVVLKPWSGKISGQLISTVVRVPYGETPPKTSWTGTCHCLLVGKTKRRCLVLYLGRSLENPGAWERIGMVDGISPTIFSMSQRQIIDIF</sequence>
<dbReference type="AlphaFoldDB" id="A0A2J6TVK1"/>
<name>A0A2J6TVK1_9HELO</name>
<organism evidence="2 3">
    <name type="scientific">Hyaloscypha bicolor E</name>
    <dbReference type="NCBI Taxonomy" id="1095630"/>
    <lineage>
        <taxon>Eukaryota</taxon>
        <taxon>Fungi</taxon>
        <taxon>Dikarya</taxon>
        <taxon>Ascomycota</taxon>
        <taxon>Pezizomycotina</taxon>
        <taxon>Leotiomycetes</taxon>
        <taxon>Helotiales</taxon>
        <taxon>Hyaloscyphaceae</taxon>
        <taxon>Hyaloscypha</taxon>
        <taxon>Hyaloscypha bicolor</taxon>
    </lineage>
</organism>
<evidence type="ECO:0000313" key="2">
    <source>
        <dbReference type="EMBL" id="PMD67050.1"/>
    </source>
</evidence>
<dbReference type="RefSeq" id="XP_024743954.1">
    <property type="nucleotide sequence ID" value="XM_024873651.1"/>
</dbReference>
<accession>A0A2J6TVK1</accession>
<feature type="domain" description="Heterokaryon incompatibility" evidence="1">
    <location>
        <begin position="276"/>
        <end position="429"/>
    </location>
</feature>
<dbReference type="Proteomes" id="UP000235371">
    <property type="component" value="Unassembled WGS sequence"/>
</dbReference>
<dbReference type="Pfam" id="PF06985">
    <property type="entry name" value="HET"/>
    <property type="match status" value="1"/>
</dbReference>
<reference evidence="2 3" key="1">
    <citation type="submission" date="2016-04" db="EMBL/GenBank/DDBJ databases">
        <title>A degradative enzymes factory behind the ericoid mycorrhizal symbiosis.</title>
        <authorList>
            <consortium name="DOE Joint Genome Institute"/>
            <person name="Martino E."/>
            <person name="Morin E."/>
            <person name="Grelet G."/>
            <person name="Kuo A."/>
            <person name="Kohler A."/>
            <person name="Daghino S."/>
            <person name="Barry K."/>
            <person name="Choi C."/>
            <person name="Cichocki N."/>
            <person name="Clum A."/>
            <person name="Copeland A."/>
            <person name="Hainaut M."/>
            <person name="Haridas S."/>
            <person name="Labutti K."/>
            <person name="Lindquist E."/>
            <person name="Lipzen A."/>
            <person name="Khouja H.-R."/>
            <person name="Murat C."/>
            <person name="Ohm R."/>
            <person name="Olson A."/>
            <person name="Spatafora J."/>
            <person name="Veneault-Fourrey C."/>
            <person name="Henrissat B."/>
            <person name="Grigoriev I."/>
            <person name="Martin F."/>
            <person name="Perotto S."/>
        </authorList>
    </citation>
    <scope>NUCLEOTIDE SEQUENCE [LARGE SCALE GENOMIC DNA]</scope>
    <source>
        <strain evidence="2 3">E</strain>
    </source>
</reference>